<keyword evidence="15" id="KW-1185">Reference proteome</keyword>
<evidence type="ECO:0000256" key="11">
    <source>
        <dbReference type="HAMAP-Rule" id="MF_01635"/>
    </source>
</evidence>
<evidence type="ECO:0000256" key="7">
    <source>
        <dbReference type="ARBA" id="ARBA00022688"/>
    </source>
</evidence>
<evidence type="ECO:0000256" key="10">
    <source>
        <dbReference type="ARBA" id="ARBA00023136"/>
    </source>
</evidence>
<comment type="pathway">
    <text evidence="11">Cofactor biosynthesis; ubiquinone biosynthesis.</text>
</comment>
<reference evidence="14 15" key="1">
    <citation type="journal article" date="2010" name="BMC Genomics">
        <title>Metabolic flexibility revealed in the genome of the cyst-forming alpha-1 proteobacterium Rhodospirillum centenum.</title>
        <authorList>
            <person name="Lu Y.K."/>
            <person name="Marden J."/>
            <person name="Han M."/>
            <person name="Swingley W.D."/>
            <person name="Mastrian S.D."/>
            <person name="Chowdhury S.R."/>
            <person name="Hao J."/>
            <person name="Helmy T."/>
            <person name="Kim S."/>
            <person name="Kurdoglu A.A."/>
            <person name="Matthies H.J."/>
            <person name="Rollo D."/>
            <person name="Stothard P."/>
            <person name="Blankenship R.E."/>
            <person name="Bauer C.E."/>
            <person name="Touchman J.W."/>
        </authorList>
    </citation>
    <scope>NUCLEOTIDE SEQUENCE [LARGE SCALE GENOMIC DNA]</scope>
    <source>
        <strain evidence="15">ATCC 51521 / SW</strain>
    </source>
</reference>
<dbReference type="Gene3D" id="1.10.357.140">
    <property type="entry name" value="UbiA prenyltransferase"/>
    <property type="match status" value="1"/>
</dbReference>
<dbReference type="UniPathway" id="UPA00232"/>
<evidence type="ECO:0000313" key="14">
    <source>
        <dbReference type="EMBL" id="ACJ00974.1"/>
    </source>
</evidence>
<comment type="function">
    <text evidence="11">Catalyzes the prenylation of para-hydroxybenzoate (PHB) with an all-trans polyprenyl group. Mediates the second step in the final reaction sequence of ubiquinone-8 (UQ-8) biosynthesis, which is the condensation of the polyisoprenoid side chain with PHB, generating the first membrane-bound Q intermediate 3-octaprenyl-4-hydroxybenzoate.</text>
</comment>
<evidence type="ECO:0000256" key="4">
    <source>
        <dbReference type="ARBA" id="ARBA00022475"/>
    </source>
</evidence>
<dbReference type="InterPro" id="IPR044878">
    <property type="entry name" value="UbiA_sf"/>
</dbReference>
<dbReference type="FunFam" id="1.10.357.140:FF:000003">
    <property type="entry name" value="4-hydroxybenzoate polyprenyltransferase, mitochondrial"/>
    <property type="match status" value="1"/>
</dbReference>
<dbReference type="STRING" id="414684.RC1_3625"/>
<keyword evidence="11" id="KW-0460">Magnesium</keyword>
<feature type="transmembrane region" description="Helical" evidence="11">
    <location>
        <begin position="301"/>
        <end position="318"/>
    </location>
</feature>
<dbReference type="PANTHER" id="PTHR11048:SF28">
    <property type="entry name" value="4-HYDROXYBENZOATE POLYPRENYLTRANSFERASE, MITOCHONDRIAL"/>
    <property type="match status" value="1"/>
</dbReference>
<name>B6IXF0_RHOCS</name>
<evidence type="ECO:0000256" key="9">
    <source>
        <dbReference type="ARBA" id="ARBA00022989"/>
    </source>
</evidence>
<organism evidence="14 15">
    <name type="scientific">Rhodospirillum centenum (strain ATCC 51521 / SW)</name>
    <dbReference type="NCBI Taxonomy" id="414684"/>
    <lineage>
        <taxon>Bacteria</taxon>
        <taxon>Pseudomonadati</taxon>
        <taxon>Pseudomonadota</taxon>
        <taxon>Alphaproteobacteria</taxon>
        <taxon>Rhodospirillales</taxon>
        <taxon>Rhodospirillaceae</taxon>
        <taxon>Rhodospirillum</taxon>
    </lineage>
</organism>
<comment type="similarity">
    <text evidence="3 11">Belongs to the UbiA prenyltransferase family.</text>
</comment>
<feature type="region of interest" description="Disordered" evidence="13">
    <location>
        <begin position="1"/>
        <end position="20"/>
    </location>
</feature>
<keyword evidence="9 11" id="KW-1133">Transmembrane helix</keyword>
<dbReference type="InterPro" id="IPR039653">
    <property type="entry name" value="Prenyltransferase"/>
</dbReference>
<keyword evidence="5 11" id="KW-0997">Cell inner membrane</keyword>
<evidence type="ECO:0000256" key="6">
    <source>
        <dbReference type="ARBA" id="ARBA00022679"/>
    </source>
</evidence>
<dbReference type="InterPro" id="IPR006370">
    <property type="entry name" value="HB_polyprenyltransferase-like"/>
</dbReference>
<dbReference type="PANTHER" id="PTHR11048">
    <property type="entry name" value="PRENYLTRANSFERASES"/>
    <property type="match status" value="1"/>
</dbReference>
<dbReference type="GO" id="GO:0006744">
    <property type="term" value="P:ubiquinone biosynthetic process"/>
    <property type="evidence" value="ECO:0007669"/>
    <property type="project" value="UniProtKB-UniRule"/>
</dbReference>
<dbReference type="Gene3D" id="1.20.120.1780">
    <property type="entry name" value="UbiA prenyltransferase"/>
    <property type="match status" value="1"/>
</dbReference>
<keyword evidence="4 11" id="KW-1003">Cell membrane</keyword>
<evidence type="ECO:0000313" key="15">
    <source>
        <dbReference type="Proteomes" id="UP000001591"/>
    </source>
</evidence>
<dbReference type="OrthoDB" id="9782418at2"/>
<dbReference type="RefSeq" id="WP_012568750.1">
    <property type="nucleotide sequence ID" value="NC_011420.2"/>
</dbReference>
<evidence type="ECO:0000256" key="13">
    <source>
        <dbReference type="SAM" id="MobiDB-lite"/>
    </source>
</evidence>
<comment type="catalytic activity">
    <reaction evidence="11">
        <text>all-trans-octaprenyl diphosphate + 4-hydroxybenzoate = 4-hydroxy-3-(all-trans-octaprenyl)benzoate + diphosphate</text>
        <dbReference type="Rhea" id="RHEA:27782"/>
        <dbReference type="ChEBI" id="CHEBI:1617"/>
        <dbReference type="ChEBI" id="CHEBI:17879"/>
        <dbReference type="ChEBI" id="CHEBI:33019"/>
        <dbReference type="ChEBI" id="CHEBI:57711"/>
        <dbReference type="EC" id="2.5.1.39"/>
    </reaction>
</comment>
<dbReference type="eggNOG" id="COG0382">
    <property type="taxonomic scope" value="Bacteria"/>
</dbReference>
<keyword evidence="10 11" id="KW-0472">Membrane</keyword>
<feature type="transmembrane region" description="Helical" evidence="11">
    <location>
        <begin position="48"/>
        <end position="67"/>
    </location>
</feature>
<dbReference type="HOGENOM" id="CLU_034879_0_2_5"/>
<dbReference type="Pfam" id="PF01040">
    <property type="entry name" value="UbiA"/>
    <property type="match status" value="1"/>
</dbReference>
<keyword evidence="6 11" id="KW-0808">Transferase</keyword>
<evidence type="ECO:0000256" key="1">
    <source>
        <dbReference type="ARBA" id="ARBA00001946"/>
    </source>
</evidence>
<dbReference type="HAMAP" id="MF_01635">
    <property type="entry name" value="UbiA"/>
    <property type="match status" value="1"/>
</dbReference>
<dbReference type="EMBL" id="CP000613">
    <property type="protein sequence ID" value="ACJ00974.1"/>
    <property type="molecule type" value="Genomic_DNA"/>
</dbReference>
<dbReference type="EC" id="2.5.1.39" evidence="11 12"/>
<comment type="subcellular location">
    <subcellularLocation>
        <location evidence="11">Cell inner membrane</location>
        <topology evidence="11">Multi-pass membrane protein</topology>
    </subcellularLocation>
    <subcellularLocation>
        <location evidence="2">Membrane</location>
        <topology evidence="2">Multi-pass membrane protein</topology>
    </subcellularLocation>
</comment>
<dbReference type="AlphaFoldDB" id="B6IXF0"/>
<gene>
    <name evidence="11 14" type="primary">ubiA</name>
    <name evidence="14" type="ordered locus">RC1_3625</name>
</gene>
<feature type="transmembrane region" description="Helical" evidence="11">
    <location>
        <begin position="171"/>
        <end position="188"/>
    </location>
</feature>
<accession>B6IXF0</accession>
<keyword evidence="8 11" id="KW-0812">Transmembrane</keyword>
<dbReference type="CDD" id="cd13959">
    <property type="entry name" value="PT_UbiA_COQ2"/>
    <property type="match status" value="1"/>
</dbReference>
<dbReference type="GO" id="GO:0005886">
    <property type="term" value="C:plasma membrane"/>
    <property type="evidence" value="ECO:0007669"/>
    <property type="project" value="UniProtKB-SubCell"/>
</dbReference>
<evidence type="ECO:0000256" key="8">
    <source>
        <dbReference type="ARBA" id="ARBA00022692"/>
    </source>
</evidence>
<dbReference type="NCBIfam" id="TIGR01474">
    <property type="entry name" value="ubiA_proteo"/>
    <property type="match status" value="1"/>
</dbReference>
<dbReference type="FunFam" id="1.20.120.1780:FF:000001">
    <property type="entry name" value="4-hydroxybenzoate octaprenyltransferase"/>
    <property type="match status" value="1"/>
</dbReference>
<dbReference type="GO" id="GO:0008412">
    <property type="term" value="F:4-hydroxybenzoate polyprenyltransferase activity"/>
    <property type="evidence" value="ECO:0007669"/>
    <property type="project" value="UniProtKB-UniRule"/>
</dbReference>
<feature type="transmembrane region" description="Helical" evidence="11">
    <location>
        <begin position="144"/>
        <end position="162"/>
    </location>
</feature>
<dbReference type="KEGG" id="rce:RC1_3625"/>
<keyword evidence="7 11" id="KW-0831">Ubiquinone biosynthesis</keyword>
<sequence length="353" mass="38596">MVDTFEGRSDPGQTDTGHTDIRAGSWVDRWLPAAWRPYARLARLDRPIGTWLLLFPGWWAIAMAAPPGHWPDLWLMALFAIGAVVMRGAGCTVNDLLDRDLDARVERTRVRPIPSGDVTATQAAGFLVFQLLLGFLVLIQLNWLSIWLGVASLALVGTYPLMKRITWWPQAFLGLTFNWGAIMGWTAVRGSLDWPSLVLYAGCILWTLGYDTIYAHQDKEDDARVGIKSTARLFGAASKRYVGLFYAGAFVLWCAALLPLGHGAAMTVPLLATAALLVVQVRSWDPDDPADSLAAFKASRFVGWALLIGIVAGIAAQPREIAVTGGGGGGIDDGYRHGYPRPQPPYQLINEIR</sequence>
<evidence type="ECO:0000256" key="3">
    <source>
        <dbReference type="ARBA" id="ARBA00005985"/>
    </source>
</evidence>
<evidence type="ECO:0000256" key="2">
    <source>
        <dbReference type="ARBA" id="ARBA00004141"/>
    </source>
</evidence>
<proteinExistence type="inferred from homology"/>
<evidence type="ECO:0000256" key="12">
    <source>
        <dbReference type="NCBIfam" id="TIGR01474"/>
    </source>
</evidence>
<dbReference type="PROSITE" id="PS00943">
    <property type="entry name" value="UBIA"/>
    <property type="match status" value="1"/>
</dbReference>
<feature type="transmembrane region" description="Helical" evidence="11">
    <location>
        <begin position="241"/>
        <end position="258"/>
    </location>
</feature>
<feature type="transmembrane region" description="Helical" evidence="11">
    <location>
        <begin position="194"/>
        <end position="214"/>
    </location>
</feature>
<dbReference type="Proteomes" id="UP000001591">
    <property type="component" value="Chromosome"/>
</dbReference>
<comment type="cofactor">
    <cofactor evidence="1 11">
        <name>Mg(2+)</name>
        <dbReference type="ChEBI" id="CHEBI:18420"/>
    </cofactor>
</comment>
<dbReference type="InterPro" id="IPR030470">
    <property type="entry name" value="UbiA_prenylTrfase_CS"/>
</dbReference>
<protein>
    <recommendedName>
        <fullName evidence="11 12">4-hydroxybenzoate octaprenyltransferase</fullName>
        <ecNumber evidence="11 12">2.5.1.39</ecNumber>
    </recommendedName>
    <alternativeName>
        <fullName evidence="11">4-HB polyprenyltransferase</fullName>
    </alternativeName>
</protein>
<evidence type="ECO:0000256" key="5">
    <source>
        <dbReference type="ARBA" id="ARBA00022519"/>
    </source>
</evidence>
<dbReference type="InterPro" id="IPR000537">
    <property type="entry name" value="UbiA_prenyltransferase"/>
</dbReference>